<gene>
    <name evidence="1" type="ORF">Fcan01_16278</name>
</gene>
<dbReference type="Gene3D" id="3.40.30.10">
    <property type="entry name" value="Glutaredoxin"/>
    <property type="match status" value="1"/>
</dbReference>
<keyword evidence="2" id="KW-1185">Reference proteome</keyword>
<sequence>MCRRTNRKRQIAARKASLIRAEMEEEMDQIDLLFLQNLLQELLALQMDYQVRLLTTAKRAQEWYNNLLTTTTDPGERTIAERGGEETRVMILDLLHESHVAQNFEQKLDDLLSTRNVPEVVELSKWEWFETLVKIYKISARFHTLVIHIYDKDDDQCSQLANQLSTLAARDDNNRVQFLKIRSRPDNTATATPRAPGVMAFSFGNCFATLSKPYAEIHQFFDKIGVHHE</sequence>
<dbReference type="EMBL" id="LNIX01000011">
    <property type="protein sequence ID" value="OXA49002.1"/>
    <property type="molecule type" value="Genomic_DNA"/>
</dbReference>
<comment type="caution">
    <text evidence="1">The sequence shown here is derived from an EMBL/GenBank/DDBJ whole genome shotgun (WGS) entry which is preliminary data.</text>
</comment>
<organism evidence="1 2">
    <name type="scientific">Folsomia candida</name>
    <name type="common">Springtail</name>
    <dbReference type="NCBI Taxonomy" id="158441"/>
    <lineage>
        <taxon>Eukaryota</taxon>
        <taxon>Metazoa</taxon>
        <taxon>Ecdysozoa</taxon>
        <taxon>Arthropoda</taxon>
        <taxon>Hexapoda</taxon>
        <taxon>Collembola</taxon>
        <taxon>Entomobryomorpha</taxon>
        <taxon>Isotomoidea</taxon>
        <taxon>Isotomidae</taxon>
        <taxon>Proisotominae</taxon>
        <taxon>Folsomia</taxon>
    </lineage>
</organism>
<dbReference type="InterPro" id="IPR036249">
    <property type="entry name" value="Thioredoxin-like_sf"/>
</dbReference>
<dbReference type="Proteomes" id="UP000198287">
    <property type="component" value="Unassembled WGS sequence"/>
</dbReference>
<evidence type="ECO:0000313" key="1">
    <source>
        <dbReference type="EMBL" id="OXA49002.1"/>
    </source>
</evidence>
<dbReference type="AlphaFoldDB" id="A0A226DU38"/>
<reference evidence="1 2" key="1">
    <citation type="submission" date="2015-12" db="EMBL/GenBank/DDBJ databases">
        <title>The genome of Folsomia candida.</title>
        <authorList>
            <person name="Faddeeva A."/>
            <person name="Derks M.F."/>
            <person name="Anvar Y."/>
            <person name="Smit S."/>
            <person name="Van Straalen N."/>
            <person name="Roelofs D."/>
        </authorList>
    </citation>
    <scope>NUCLEOTIDE SEQUENCE [LARGE SCALE GENOMIC DNA]</scope>
    <source>
        <strain evidence="1 2">VU population</strain>
        <tissue evidence="1">Whole body</tissue>
    </source>
</reference>
<accession>A0A226DU38</accession>
<evidence type="ECO:0000313" key="2">
    <source>
        <dbReference type="Proteomes" id="UP000198287"/>
    </source>
</evidence>
<name>A0A226DU38_FOLCA</name>
<proteinExistence type="predicted"/>
<protein>
    <submittedName>
        <fullName evidence="1">Uncharacterized protein</fullName>
    </submittedName>
</protein>
<dbReference type="SUPFAM" id="SSF52833">
    <property type="entry name" value="Thioredoxin-like"/>
    <property type="match status" value="1"/>
</dbReference>